<name>A0A285CHN3_9BACI</name>
<proteinExistence type="predicted"/>
<keyword evidence="2" id="KW-0731">Sigma factor</keyword>
<keyword evidence="3" id="KW-0238">DNA-binding</keyword>
<feature type="domain" description="RNA polymerase sigma-70 region 2" evidence="5">
    <location>
        <begin position="10"/>
        <end position="74"/>
    </location>
</feature>
<dbReference type="RefSeq" id="WP_097156936.1">
    <property type="nucleotide sequence ID" value="NZ_JBEPMQ010000003.1"/>
</dbReference>
<dbReference type="Proteomes" id="UP000219546">
    <property type="component" value="Unassembled WGS sequence"/>
</dbReference>
<dbReference type="PANTHER" id="PTHR30385">
    <property type="entry name" value="SIGMA FACTOR F FLAGELLAR"/>
    <property type="match status" value="1"/>
</dbReference>
<evidence type="ECO:0000256" key="1">
    <source>
        <dbReference type="ARBA" id="ARBA00023015"/>
    </source>
</evidence>
<dbReference type="InterPro" id="IPR036388">
    <property type="entry name" value="WH-like_DNA-bd_sf"/>
</dbReference>
<dbReference type="Gene3D" id="1.10.10.10">
    <property type="entry name" value="Winged helix-like DNA-binding domain superfamily/Winged helix DNA-binding domain"/>
    <property type="match status" value="1"/>
</dbReference>
<evidence type="ECO:0000259" key="5">
    <source>
        <dbReference type="Pfam" id="PF04542"/>
    </source>
</evidence>
<dbReference type="Pfam" id="PF04542">
    <property type="entry name" value="Sigma70_r2"/>
    <property type="match status" value="1"/>
</dbReference>
<dbReference type="NCBIfam" id="TIGR02937">
    <property type="entry name" value="sigma70-ECF"/>
    <property type="match status" value="1"/>
</dbReference>
<keyword evidence="4" id="KW-0804">Transcription</keyword>
<keyword evidence="7" id="KW-1185">Reference proteome</keyword>
<keyword evidence="6" id="KW-0240">DNA-directed RNA polymerase</keyword>
<dbReference type="OrthoDB" id="9783788at2"/>
<dbReference type="InterPro" id="IPR013324">
    <property type="entry name" value="RNA_pol_sigma_r3/r4-like"/>
</dbReference>
<evidence type="ECO:0000313" key="6">
    <source>
        <dbReference type="EMBL" id="SNX67112.1"/>
    </source>
</evidence>
<evidence type="ECO:0000256" key="2">
    <source>
        <dbReference type="ARBA" id="ARBA00023082"/>
    </source>
</evidence>
<dbReference type="GO" id="GO:0003677">
    <property type="term" value="F:DNA binding"/>
    <property type="evidence" value="ECO:0007669"/>
    <property type="project" value="UniProtKB-KW"/>
</dbReference>
<dbReference type="InterPro" id="IPR014284">
    <property type="entry name" value="RNA_pol_sigma-70_dom"/>
</dbReference>
<dbReference type="AlphaFoldDB" id="A0A285CHN3"/>
<keyword evidence="1" id="KW-0805">Transcription regulation</keyword>
<evidence type="ECO:0000256" key="3">
    <source>
        <dbReference type="ARBA" id="ARBA00023125"/>
    </source>
</evidence>
<dbReference type="GO" id="GO:0006352">
    <property type="term" value="P:DNA-templated transcription initiation"/>
    <property type="evidence" value="ECO:0007669"/>
    <property type="project" value="InterPro"/>
</dbReference>
<dbReference type="SUPFAM" id="SSF88946">
    <property type="entry name" value="Sigma2 domain of RNA polymerase sigma factors"/>
    <property type="match status" value="1"/>
</dbReference>
<gene>
    <name evidence="6" type="ORF">SAMN05877753_101427</name>
</gene>
<reference evidence="6 7" key="1">
    <citation type="submission" date="2017-08" db="EMBL/GenBank/DDBJ databases">
        <authorList>
            <person name="de Groot N.N."/>
        </authorList>
    </citation>
    <scope>NUCLEOTIDE SEQUENCE [LARGE SCALE GENOMIC DNA]</scope>
    <source>
        <strain evidence="6 7">JC228</strain>
    </source>
</reference>
<dbReference type="InterPro" id="IPR007627">
    <property type="entry name" value="RNA_pol_sigma70_r2"/>
</dbReference>
<dbReference type="InterPro" id="IPR013325">
    <property type="entry name" value="RNA_pol_sigma_r2"/>
</dbReference>
<dbReference type="GO" id="GO:0016987">
    <property type="term" value="F:sigma factor activity"/>
    <property type="evidence" value="ECO:0007669"/>
    <property type="project" value="UniProtKB-KW"/>
</dbReference>
<dbReference type="Gene3D" id="1.10.1740.10">
    <property type="match status" value="1"/>
</dbReference>
<evidence type="ECO:0000256" key="4">
    <source>
        <dbReference type="ARBA" id="ARBA00023163"/>
    </source>
</evidence>
<dbReference type="GO" id="GO:0000428">
    <property type="term" value="C:DNA-directed RNA polymerase complex"/>
    <property type="evidence" value="ECO:0007669"/>
    <property type="project" value="UniProtKB-KW"/>
</dbReference>
<organism evidence="6 7">
    <name type="scientific">Bacillus oleivorans</name>
    <dbReference type="NCBI Taxonomy" id="1448271"/>
    <lineage>
        <taxon>Bacteria</taxon>
        <taxon>Bacillati</taxon>
        <taxon>Bacillota</taxon>
        <taxon>Bacilli</taxon>
        <taxon>Bacillales</taxon>
        <taxon>Bacillaceae</taxon>
        <taxon>Bacillus</taxon>
    </lineage>
</organism>
<sequence length="166" mass="19643">MEEFEQLKKQFEPMIHKIIQSLNIYKNQSEFYQTGLIALWEAQERFDPEKGHFVSFAYTYIRGRMLTEMKRSSRLEHRNVYPKEEFWEMIQDDDADPMLNANEFILSLVEGCHLTGQQKKWVMYTCVHMLSVSEIAEIEGVSVSAVKQWRKGAKEKLKDSLIEIID</sequence>
<protein>
    <submittedName>
        <fullName evidence="6">DNA-directed RNA polymerase</fullName>
    </submittedName>
</protein>
<dbReference type="SUPFAM" id="SSF88659">
    <property type="entry name" value="Sigma3 and sigma4 domains of RNA polymerase sigma factors"/>
    <property type="match status" value="1"/>
</dbReference>
<evidence type="ECO:0000313" key="7">
    <source>
        <dbReference type="Proteomes" id="UP000219546"/>
    </source>
</evidence>
<accession>A0A285CHN3</accession>
<dbReference type="EMBL" id="OAOP01000001">
    <property type="protein sequence ID" value="SNX67112.1"/>
    <property type="molecule type" value="Genomic_DNA"/>
</dbReference>